<evidence type="ECO:0000313" key="1">
    <source>
        <dbReference type="EMBL" id="GBG65467.1"/>
    </source>
</evidence>
<reference evidence="1 2" key="1">
    <citation type="journal article" date="2018" name="Cell">
        <title>The Chara Genome: Secondary Complexity and Implications for Plant Terrestrialization.</title>
        <authorList>
            <person name="Nishiyama T."/>
            <person name="Sakayama H."/>
            <person name="Vries J.D."/>
            <person name="Buschmann H."/>
            <person name="Saint-Marcoux D."/>
            <person name="Ullrich K.K."/>
            <person name="Haas F.B."/>
            <person name="Vanderstraeten L."/>
            <person name="Becker D."/>
            <person name="Lang D."/>
            <person name="Vosolsobe S."/>
            <person name="Rombauts S."/>
            <person name="Wilhelmsson P.K.I."/>
            <person name="Janitza P."/>
            <person name="Kern R."/>
            <person name="Heyl A."/>
            <person name="Rumpler F."/>
            <person name="Villalobos L.I.A.C."/>
            <person name="Clay J.M."/>
            <person name="Skokan R."/>
            <person name="Toyoda A."/>
            <person name="Suzuki Y."/>
            <person name="Kagoshima H."/>
            <person name="Schijlen E."/>
            <person name="Tajeshwar N."/>
            <person name="Catarino B."/>
            <person name="Hetherington A.J."/>
            <person name="Saltykova A."/>
            <person name="Bonnot C."/>
            <person name="Breuninger H."/>
            <person name="Symeonidi A."/>
            <person name="Radhakrishnan G.V."/>
            <person name="Van Nieuwerburgh F."/>
            <person name="Deforce D."/>
            <person name="Chang C."/>
            <person name="Karol K.G."/>
            <person name="Hedrich R."/>
            <person name="Ulvskov P."/>
            <person name="Glockner G."/>
            <person name="Delwiche C.F."/>
            <person name="Petrasek J."/>
            <person name="Van de Peer Y."/>
            <person name="Friml J."/>
            <person name="Beilby M."/>
            <person name="Dolan L."/>
            <person name="Kohara Y."/>
            <person name="Sugano S."/>
            <person name="Fujiyama A."/>
            <person name="Delaux P.-M."/>
            <person name="Quint M."/>
            <person name="TheiBen G."/>
            <person name="Hagemann M."/>
            <person name="Harholt J."/>
            <person name="Dunand C."/>
            <person name="Zachgo S."/>
            <person name="Langdale J."/>
            <person name="Maumus F."/>
            <person name="Straeten D.V.D."/>
            <person name="Gould S.B."/>
            <person name="Rensing S.A."/>
        </authorList>
    </citation>
    <scope>NUCLEOTIDE SEQUENCE [LARGE SCALE GENOMIC DNA]</scope>
    <source>
        <strain evidence="1 2">S276</strain>
    </source>
</reference>
<comment type="caution">
    <text evidence="1">The sequence shown here is derived from an EMBL/GenBank/DDBJ whole genome shotgun (WGS) entry which is preliminary data.</text>
</comment>
<name>A0A388K5Z1_CHABU</name>
<dbReference type="EMBL" id="BFEA01000062">
    <property type="protein sequence ID" value="GBG65467.1"/>
    <property type="molecule type" value="Genomic_DNA"/>
</dbReference>
<gene>
    <name evidence="1" type="ORF">CBR_g51061</name>
</gene>
<organism evidence="1 2">
    <name type="scientific">Chara braunii</name>
    <name type="common">Braun's stonewort</name>
    <dbReference type="NCBI Taxonomy" id="69332"/>
    <lineage>
        <taxon>Eukaryota</taxon>
        <taxon>Viridiplantae</taxon>
        <taxon>Streptophyta</taxon>
        <taxon>Charophyceae</taxon>
        <taxon>Charales</taxon>
        <taxon>Characeae</taxon>
        <taxon>Chara</taxon>
    </lineage>
</organism>
<accession>A0A388K5Z1</accession>
<dbReference type="Gramene" id="GBG65467">
    <property type="protein sequence ID" value="GBG65467"/>
    <property type="gene ID" value="CBR_g51061"/>
</dbReference>
<proteinExistence type="predicted"/>
<sequence>MATNDGHRDYVSERHALVQDLEKMEREVEFLHEFLVARGDSITVRMRCGREVCETDVSQENIHAHRWAGSVVKRLCASRSSLVQCGDHLVVRHMRMSRELGRWRRMWEDSRALQENASAVEREAIQQRDVAMRERDAAMRERDDTWRRLEAAEADVRITRQQADTAWRFVEEVTHGGGGVVDGEHDV</sequence>
<keyword evidence="2" id="KW-1185">Reference proteome</keyword>
<dbReference type="Proteomes" id="UP000265515">
    <property type="component" value="Unassembled WGS sequence"/>
</dbReference>
<evidence type="ECO:0000313" key="2">
    <source>
        <dbReference type="Proteomes" id="UP000265515"/>
    </source>
</evidence>
<dbReference type="AlphaFoldDB" id="A0A388K5Z1"/>
<protein>
    <submittedName>
        <fullName evidence="1">Uncharacterized protein</fullName>
    </submittedName>
</protein>